<feature type="domain" description="UspA" evidence="3">
    <location>
        <begin position="5"/>
        <end position="149"/>
    </location>
</feature>
<organism evidence="4 5">
    <name type="scientific">Atopostipes suicloacalis DSM 15692</name>
    <dbReference type="NCBI Taxonomy" id="1121025"/>
    <lineage>
        <taxon>Bacteria</taxon>
        <taxon>Bacillati</taxon>
        <taxon>Bacillota</taxon>
        <taxon>Bacilli</taxon>
        <taxon>Lactobacillales</taxon>
        <taxon>Carnobacteriaceae</taxon>
        <taxon>Atopostipes</taxon>
    </lineage>
</organism>
<dbReference type="InterPro" id="IPR006016">
    <property type="entry name" value="UspA"/>
</dbReference>
<reference evidence="4 5" key="1">
    <citation type="submission" date="2016-11" db="EMBL/GenBank/DDBJ databases">
        <authorList>
            <person name="Jaros S."/>
            <person name="Januszkiewicz K."/>
            <person name="Wedrychowicz H."/>
        </authorList>
    </citation>
    <scope>NUCLEOTIDE SEQUENCE [LARGE SCALE GENOMIC DNA]</scope>
    <source>
        <strain evidence="4 5">DSM 15692</strain>
    </source>
</reference>
<dbReference type="PIRSF" id="PIRSF006276">
    <property type="entry name" value="UspA"/>
    <property type="match status" value="1"/>
</dbReference>
<evidence type="ECO:0000256" key="1">
    <source>
        <dbReference type="ARBA" id="ARBA00008791"/>
    </source>
</evidence>
<dbReference type="RefSeq" id="WP_073295386.1">
    <property type="nucleotide sequence ID" value="NZ_FQUF01000004.1"/>
</dbReference>
<evidence type="ECO:0000313" key="5">
    <source>
        <dbReference type="Proteomes" id="UP000184128"/>
    </source>
</evidence>
<comment type="subcellular location">
    <subcellularLocation>
        <location evidence="2">Cytoplasm</location>
    </subcellularLocation>
</comment>
<protein>
    <recommendedName>
        <fullName evidence="2">Universal stress protein</fullName>
    </recommendedName>
</protein>
<dbReference type="EMBL" id="FQUF01000004">
    <property type="protein sequence ID" value="SHE39300.1"/>
    <property type="molecule type" value="Genomic_DNA"/>
</dbReference>
<comment type="similarity">
    <text evidence="1 2">Belongs to the universal stress protein A family.</text>
</comment>
<evidence type="ECO:0000256" key="2">
    <source>
        <dbReference type="PIRNR" id="PIRNR006276"/>
    </source>
</evidence>
<dbReference type="PRINTS" id="PR01438">
    <property type="entry name" value="UNVRSLSTRESS"/>
</dbReference>
<dbReference type="SUPFAM" id="SSF52402">
    <property type="entry name" value="Adenine nucleotide alpha hydrolases-like"/>
    <property type="match status" value="1"/>
</dbReference>
<proteinExistence type="inferred from homology"/>
<name>A0A1M4T4E8_9LACT</name>
<accession>A0A1M4T4E8</accession>
<dbReference type="CDD" id="cd00293">
    <property type="entry name" value="USP-like"/>
    <property type="match status" value="1"/>
</dbReference>
<dbReference type="PANTHER" id="PTHR46268:SF6">
    <property type="entry name" value="UNIVERSAL STRESS PROTEIN UP12"/>
    <property type="match status" value="1"/>
</dbReference>
<dbReference type="Proteomes" id="UP000184128">
    <property type="component" value="Unassembled WGS sequence"/>
</dbReference>
<keyword evidence="5" id="KW-1185">Reference proteome</keyword>
<dbReference type="OrthoDB" id="9789668at2"/>
<sequence>MEKNYQKILVAIDGSDEAEQAFKKAVAIAKKNKSQLFIAHISDSRNLRIFPNLDRPDQDNTFIDQVYNMAETTLNTYKKWAEKQHLSEVKIILRVGSPKIEISTNLPKEYNIDLILLGATGLNAVERLLIGSVSEYVARNAPCDVLIARSDEAETHENNRIANNNF</sequence>
<dbReference type="PANTHER" id="PTHR46268">
    <property type="entry name" value="STRESS RESPONSE PROTEIN NHAX"/>
    <property type="match status" value="1"/>
</dbReference>
<dbReference type="STRING" id="1121025.SAMN02745249_00360"/>
<dbReference type="Pfam" id="PF00582">
    <property type="entry name" value="Usp"/>
    <property type="match status" value="1"/>
</dbReference>
<gene>
    <name evidence="4" type="ORF">SAMN02745249_00360</name>
</gene>
<dbReference type="InterPro" id="IPR014729">
    <property type="entry name" value="Rossmann-like_a/b/a_fold"/>
</dbReference>
<dbReference type="GO" id="GO:0005737">
    <property type="term" value="C:cytoplasm"/>
    <property type="evidence" value="ECO:0007669"/>
    <property type="project" value="UniProtKB-SubCell"/>
</dbReference>
<keyword evidence="2" id="KW-0963">Cytoplasm</keyword>
<evidence type="ECO:0000313" key="4">
    <source>
        <dbReference type="EMBL" id="SHE39300.1"/>
    </source>
</evidence>
<dbReference type="InterPro" id="IPR006015">
    <property type="entry name" value="Universal_stress_UspA"/>
</dbReference>
<dbReference type="AlphaFoldDB" id="A0A1M4T4E8"/>
<evidence type="ECO:0000259" key="3">
    <source>
        <dbReference type="Pfam" id="PF00582"/>
    </source>
</evidence>
<dbReference type="Gene3D" id="3.40.50.620">
    <property type="entry name" value="HUPs"/>
    <property type="match status" value="1"/>
</dbReference>